<dbReference type="SFLD" id="SFLDS00029">
    <property type="entry name" value="Radical_SAM"/>
    <property type="match status" value="1"/>
</dbReference>
<dbReference type="GO" id="GO:0002926">
    <property type="term" value="P:tRNA wobble base 5-methoxycarbonylmethyl-2-thiouridinylation"/>
    <property type="evidence" value="ECO:0007669"/>
    <property type="project" value="TreeGrafter"/>
</dbReference>
<dbReference type="Pfam" id="PF04055">
    <property type="entry name" value="Radical_SAM"/>
    <property type="match status" value="1"/>
</dbReference>
<reference evidence="8 9" key="1">
    <citation type="submission" date="2016-10" db="EMBL/GenBank/DDBJ databases">
        <authorList>
            <person name="de Groot N.N."/>
        </authorList>
    </citation>
    <scope>NUCLEOTIDE SEQUENCE [LARGE SCALE GENOMIC DNA]</scope>
    <source>
        <strain evidence="8 9">DSM 12130</strain>
    </source>
</reference>
<dbReference type="InterPro" id="IPR006638">
    <property type="entry name" value="Elp3/MiaA/NifB-like_rSAM"/>
</dbReference>
<protein>
    <submittedName>
        <fullName evidence="8">Radical SAM superfamily protein</fullName>
    </submittedName>
</protein>
<evidence type="ECO:0000313" key="9">
    <source>
        <dbReference type="Proteomes" id="UP000199073"/>
    </source>
</evidence>
<evidence type="ECO:0000256" key="1">
    <source>
        <dbReference type="ARBA" id="ARBA00001966"/>
    </source>
</evidence>
<keyword evidence="2" id="KW-0004">4Fe-4S</keyword>
<gene>
    <name evidence="8" type="ORF">SAMN05660330_03644</name>
</gene>
<dbReference type="InterPro" id="IPR039661">
    <property type="entry name" value="ELP3"/>
</dbReference>
<dbReference type="InterPro" id="IPR007197">
    <property type="entry name" value="rSAM"/>
</dbReference>
<dbReference type="InterPro" id="IPR032432">
    <property type="entry name" value="Radical_SAM_C"/>
</dbReference>
<dbReference type="PROSITE" id="PS51918">
    <property type="entry name" value="RADICAL_SAM"/>
    <property type="match status" value="1"/>
</dbReference>
<evidence type="ECO:0000259" key="7">
    <source>
        <dbReference type="PROSITE" id="PS51918"/>
    </source>
</evidence>
<dbReference type="RefSeq" id="WP_143005543.1">
    <property type="nucleotide sequence ID" value="NZ_FNJI01000034.1"/>
</dbReference>
<dbReference type="SFLD" id="SFLDG01082">
    <property type="entry name" value="B12-binding_domain_containing"/>
    <property type="match status" value="1"/>
</dbReference>
<dbReference type="Proteomes" id="UP000199073">
    <property type="component" value="Unassembled WGS sequence"/>
</dbReference>
<dbReference type="Pfam" id="PF16199">
    <property type="entry name" value="Radical_SAM_C"/>
    <property type="match status" value="1"/>
</dbReference>
<dbReference type="GO" id="GO:0046872">
    <property type="term" value="F:metal ion binding"/>
    <property type="evidence" value="ECO:0007669"/>
    <property type="project" value="UniProtKB-KW"/>
</dbReference>
<proteinExistence type="predicted"/>
<evidence type="ECO:0000256" key="3">
    <source>
        <dbReference type="ARBA" id="ARBA00022691"/>
    </source>
</evidence>
<keyword evidence="9" id="KW-1185">Reference proteome</keyword>
<dbReference type="InterPro" id="IPR058240">
    <property type="entry name" value="rSAM_sf"/>
</dbReference>
<dbReference type="GO" id="GO:0051539">
    <property type="term" value="F:4 iron, 4 sulfur cluster binding"/>
    <property type="evidence" value="ECO:0007669"/>
    <property type="project" value="UniProtKB-KW"/>
</dbReference>
<comment type="cofactor">
    <cofactor evidence="1">
        <name>[4Fe-4S] cluster</name>
        <dbReference type="ChEBI" id="CHEBI:49883"/>
    </cofactor>
</comment>
<dbReference type="GO" id="GO:0005737">
    <property type="term" value="C:cytoplasm"/>
    <property type="evidence" value="ECO:0007669"/>
    <property type="project" value="TreeGrafter"/>
</dbReference>
<dbReference type="AlphaFoldDB" id="A0A1H0UNI4"/>
<organism evidence="8 9">
    <name type="scientific">Desulforhopalus singaporensis</name>
    <dbReference type="NCBI Taxonomy" id="91360"/>
    <lineage>
        <taxon>Bacteria</taxon>
        <taxon>Pseudomonadati</taxon>
        <taxon>Thermodesulfobacteriota</taxon>
        <taxon>Desulfobulbia</taxon>
        <taxon>Desulfobulbales</taxon>
        <taxon>Desulfocapsaceae</taxon>
        <taxon>Desulforhopalus</taxon>
    </lineage>
</organism>
<feature type="domain" description="Radical SAM core" evidence="7">
    <location>
        <begin position="1"/>
        <end position="233"/>
    </location>
</feature>
<keyword evidence="5" id="KW-0408">Iron</keyword>
<evidence type="ECO:0000256" key="5">
    <source>
        <dbReference type="ARBA" id="ARBA00023004"/>
    </source>
</evidence>
<keyword evidence="4" id="KW-0479">Metal-binding</keyword>
<dbReference type="STRING" id="91360.SAMN05660330_03644"/>
<dbReference type="CDD" id="cd01335">
    <property type="entry name" value="Radical_SAM"/>
    <property type="match status" value="1"/>
</dbReference>
<evidence type="ECO:0000256" key="6">
    <source>
        <dbReference type="ARBA" id="ARBA00023014"/>
    </source>
</evidence>
<dbReference type="OrthoDB" id="9815044at2"/>
<dbReference type="SFLD" id="SFLDG01086">
    <property type="entry name" value="elongater_protein-like"/>
    <property type="match status" value="1"/>
</dbReference>
<sequence>MHYIIPVFISHCGCPHDCLFCNQEKISGTARSGIELCRVKSEIAAWLARKKDRRRVQVAFFGGSFTCMDTGLQRALLDEVRPFIESGLVDSIRCSTRPDCVDASGGRMLWEHKVRTVELGVQSFDDRVLRLSQRGHGAHHSRQSVRLLKTMGFEVGVQLMPGLPGDSLKTFMATVKTTIGLQPDFVRIYPTVVVRDSGLEQSYRRGEYLPLSLEKAVAMTARSYKMFDGAGIKVIRMGLQPSPGLEQSVVAGPYHPAFGQLVNSRLWFKRLRKRLVQLNDKEKLEIRVSHRDLSAVVGNNRNNIKRLDLLGYAGRYDLVTDKEMVRGSVTYVVGK</sequence>
<dbReference type="SMART" id="SM00729">
    <property type="entry name" value="Elp3"/>
    <property type="match status" value="1"/>
</dbReference>
<dbReference type="GO" id="GO:0003824">
    <property type="term" value="F:catalytic activity"/>
    <property type="evidence" value="ECO:0007669"/>
    <property type="project" value="InterPro"/>
</dbReference>
<dbReference type="PANTHER" id="PTHR11135">
    <property type="entry name" value="HISTONE ACETYLTRANSFERASE-RELATED"/>
    <property type="match status" value="1"/>
</dbReference>
<evidence type="ECO:0000313" key="8">
    <source>
        <dbReference type="EMBL" id="SDP67653.1"/>
    </source>
</evidence>
<accession>A0A1H0UNI4</accession>
<name>A0A1H0UNI4_9BACT</name>
<keyword evidence="3" id="KW-0949">S-adenosyl-L-methionine</keyword>
<dbReference type="Gene3D" id="3.80.30.20">
    <property type="entry name" value="tm_1862 like domain"/>
    <property type="match status" value="1"/>
</dbReference>
<dbReference type="EMBL" id="FNJI01000034">
    <property type="protein sequence ID" value="SDP67653.1"/>
    <property type="molecule type" value="Genomic_DNA"/>
</dbReference>
<dbReference type="InterPro" id="IPR023404">
    <property type="entry name" value="rSAM_horseshoe"/>
</dbReference>
<dbReference type="PANTHER" id="PTHR11135:SF0">
    <property type="entry name" value="ELONGATOR COMPLEX PROTEIN 3"/>
    <property type="match status" value="1"/>
</dbReference>
<keyword evidence="6" id="KW-0411">Iron-sulfur</keyword>
<evidence type="ECO:0000256" key="4">
    <source>
        <dbReference type="ARBA" id="ARBA00022723"/>
    </source>
</evidence>
<dbReference type="SUPFAM" id="SSF102114">
    <property type="entry name" value="Radical SAM enzymes"/>
    <property type="match status" value="1"/>
</dbReference>
<evidence type="ECO:0000256" key="2">
    <source>
        <dbReference type="ARBA" id="ARBA00022485"/>
    </source>
</evidence>